<accession>A0A928ZQQ4</accession>
<dbReference type="Pfam" id="PF03781">
    <property type="entry name" value="FGE-sulfatase"/>
    <property type="match status" value="1"/>
</dbReference>
<dbReference type="Gene3D" id="3.90.1580.10">
    <property type="entry name" value="paralog of FGE (formylglycine-generating enzyme)"/>
    <property type="match status" value="1"/>
</dbReference>
<dbReference type="RefSeq" id="WP_193990803.1">
    <property type="nucleotide sequence ID" value="NZ_JADEXP010000015.1"/>
</dbReference>
<organism evidence="3 4">
    <name type="scientific">Leptolyngbya cf. ectocarpi LEGE 11479</name>
    <dbReference type="NCBI Taxonomy" id="1828722"/>
    <lineage>
        <taxon>Bacteria</taxon>
        <taxon>Bacillati</taxon>
        <taxon>Cyanobacteriota</taxon>
        <taxon>Cyanophyceae</taxon>
        <taxon>Leptolyngbyales</taxon>
        <taxon>Leptolyngbyaceae</taxon>
        <taxon>Leptolyngbya group</taxon>
        <taxon>Leptolyngbya</taxon>
    </lineage>
</organism>
<feature type="domain" description="Sulfatase-modifying factor enzyme-like" evidence="2">
    <location>
        <begin position="30"/>
        <end position="266"/>
    </location>
</feature>
<feature type="region of interest" description="Disordered" evidence="1">
    <location>
        <begin position="39"/>
        <end position="58"/>
    </location>
</feature>
<dbReference type="Proteomes" id="UP000615026">
    <property type="component" value="Unassembled WGS sequence"/>
</dbReference>
<comment type="caution">
    <text evidence="3">The sequence shown here is derived from an EMBL/GenBank/DDBJ whole genome shotgun (WGS) entry which is preliminary data.</text>
</comment>
<keyword evidence="4" id="KW-1185">Reference proteome</keyword>
<dbReference type="InterPro" id="IPR051043">
    <property type="entry name" value="Sulfatase_Mod_Factor_Kinase"/>
</dbReference>
<proteinExistence type="predicted"/>
<protein>
    <submittedName>
        <fullName evidence="3">Formylglycine-generating enzyme family protein</fullName>
    </submittedName>
</protein>
<dbReference type="PANTHER" id="PTHR23150:SF19">
    <property type="entry name" value="FORMYLGLYCINE-GENERATING ENZYME"/>
    <property type="match status" value="1"/>
</dbReference>
<dbReference type="InterPro" id="IPR016187">
    <property type="entry name" value="CTDL_fold"/>
</dbReference>
<evidence type="ECO:0000256" key="1">
    <source>
        <dbReference type="SAM" id="MobiDB-lite"/>
    </source>
</evidence>
<dbReference type="InterPro" id="IPR042095">
    <property type="entry name" value="SUMF_sf"/>
</dbReference>
<gene>
    <name evidence="3" type="ORF">IQ260_03270</name>
</gene>
<reference evidence="3" key="1">
    <citation type="submission" date="2020-10" db="EMBL/GenBank/DDBJ databases">
        <authorList>
            <person name="Castelo-Branco R."/>
            <person name="Eusebio N."/>
            <person name="Adriana R."/>
            <person name="Vieira A."/>
            <person name="Brugerolle De Fraissinette N."/>
            <person name="Rezende De Castro R."/>
            <person name="Schneider M.P."/>
            <person name="Vasconcelos V."/>
            <person name="Leao P.N."/>
        </authorList>
    </citation>
    <scope>NUCLEOTIDE SEQUENCE</scope>
    <source>
        <strain evidence="3">LEGE 11479</strain>
    </source>
</reference>
<evidence type="ECO:0000313" key="3">
    <source>
        <dbReference type="EMBL" id="MBE9065668.1"/>
    </source>
</evidence>
<name>A0A928ZQQ4_LEPEC</name>
<dbReference type="PANTHER" id="PTHR23150">
    <property type="entry name" value="SULFATASE MODIFYING FACTOR 1, 2"/>
    <property type="match status" value="1"/>
</dbReference>
<dbReference type="AlphaFoldDB" id="A0A928ZQQ4"/>
<dbReference type="EMBL" id="JADEXP010000015">
    <property type="protein sequence ID" value="MBE9065668.1"/>
    <property type="molecule type" value="Genomic_DNA"/>
</dbReference>
<evidence type="ECO:0000313" key="4">
    <source>
        <dbReference type="Proteomes" id="UP000615026"/>
    </source>
</evidence>
<dbReference type="InterPro" id="IPR005532">
    <property type="entry name" value="SUMF_dom"/>
</dbReference>
<sequence>MPPTLRRTPRTAKGYVEPSLALPSEALLLHMVLVPGDTFTIGSPEDEPERQNREGPQQKVTVPSFFMARYPVTQAQWQAVAKLEQIDQALDPNPSHFKGDNRPVDTVSWYDAVEFCQRLEQLTKRPYRLPSEAEWEYACRAGTTTPFYFGETITTEVANYDGEYTYGDGPKGDYREETTPVNQFDIANAFGLSDMHGNVWEWCQDHFHNNYEGMLANGTAWEDREENARRVLRGGSWYYNPAYCRSAVRYYYTPGDRNYFIGFRVVCSAPRILQ</sequence>
<dbReference type="GO" id="GO:0120147">
    <property type="term" value="F:formylglycine-generating oxidase activity"/>
    <property type="evidence" value="ECO:0007669"/>
    <property type="project" value="TreeGrafter"/>
</dbReference>
<dbReference type="SUPFAM" id="SSF56436">
    <property type="entry name" value="C-type lectin-like"/>
    <property type="match status" value="1"/>
</dbReference>
<evidence type="ECO:0000259" key="2">
    <source>
        <dbReference type="Pfam" id="PF03781"/>
    </source>
</evidence>